<feature type="transmembrane region" description="Helical" evidence="6">
    <location>
        <begin position="238"/>
        <end position="257"/>
    </location>
</feature>
<feature type="transmembrane region" description="Helical" evidence="6">
    <location>
        <begin position="141"/>
        <end position="161"/>
    </location>
</feature>
<feature type="transmembrane region" description="Helical" evidence="6">
    <location>
        <begin position="584"/>
        <end position="607"/>
    </location>
</feature>
<feature type="compositionally biased region" description="Basic and acidic residues" evidence="5">
    <location>
        <begin position="11"/>
        <end position="23"/>
    </location>
</feature>
<dbReference type="InterPro" id="IPR036259">
    <property type="entry name" value="MFS_trans_sf"/>
</dbReference>
<feature type="transmembrane region" description="Helical" evidence="6">
    <location>
        <begin position="419"/>
        <end position="436"/>
    </location>
</feature>
<dbReference type="PANTHER" id="PTHR23501">
    <property type="entry name" value="MAJOR FACILITATOR SUPERFAMILY"/>
    <property type="match status" value="1"/>
</dbReference>
<evidence type="ECO:0000256" key="2">
    <source>
        <dbReference type="ARBA" id="ARBA00022692"/>
    </source>
</evidence>
<feature type="transmembrane region" description="Helical" evidence="6">
    <location>
        <begin position="75"/>
        <end position="94"/>
    </location>
</feature>
<feature type="transmembrane region" description="Helical" evidence="6">
    <location>
        <begin position="378"/>
        <end position="399"/>
    </location>
</feature>
<dbReference type="AlphaFoldDB" id="A0A1Y2DW33"/>
<keyword evidence="4 6" id="KW-0472">Membrane</keyword>
<dbReference type="SUPFAM" id="SSF103473">
    <property type="entry name" value="MFS general substrate transporter"/>
    <property type="match status" value="1"/>
</dbReference>
<keyword evidence="8" id="KW-1185">Reference proteome</keyword>
<feature type="transmembrane region" description="Helical" evidence="6">
    <location>
        <begin position="341"/>
        <end position="358"/>
    </location>
</feature>
<dbReference type="Proteomes" id="UP000193467">
    <property type="component" value="Unassembled WGS sequence"/>
</dbReference>
<dbReference type="GO" id="GO:0022857">
    <property type="term" value="F:transmembrane transporter activity"/>
    <property type="evidence" value="ECO:0007669"/>
    <property type="project" value="InterPro"/>
</dbReference>
<evidence type="ECO:0000256" key="5">
    <source>
        <dbReference type="SAM" id="MobiDB-lite"/>
    </source>
</evidence>
<dbReference type="PANTHER" id="PTHR23501:SF58">
    <property type="entry name" value="LOW AFFINITY HEME TRANSPORTER STR3"/>
    <property type="match status" value="1"/>
</dbReference>
<evidence type="ECO:0000256" key="1">
    <source>
        <dbReference type="ARBA" id="ARBA00004141"/>
    </source>
</evidence>
<organism evidence="7 8">
    <name type="scientific">Leucosporidium creatinivorum</name>
    <dbReference type="NCBI Taxonomy" id="106004"/>
    <lineage>
        <taxon>Eukaryota</taxon>
        <taxon>Fungi</taxon>
        <taxon>Dikarya</taxon>
        <taxon>Basidiomycota</taxon>
        <taxon>Pucciniomycotina</taxon>
        <taxon>Microbotryomycetes</taxon>
        <taxon>Leucosporidiales</taxon>
        <taxon>Leucosporidium</taxon>
    </lineage>
</organism>
<evidence type="ECO:0000313" key="7">
    <source>
        <dbReference type="EMBL" id="ORY62845.1"/>
    </source>
</evidence>
<feature type="region of interest" description="Disordered" evidence="5">
    <location>
        <begin position="1"/>
        <end position="50"/>
    </location>
</feature>
<feature type="transmembrane region" description="Helical" evidence="6">
    <location>
        <begin position="167"/>
        <end position="186"/>
    </location>
</feature>
<evidence type="ECO:0000256" key="3">
    <source>
        <dbReference type="ARBA" id="ARBA00022989"/>
    </source>
</evidence>
<feature type="transmembrane region" description="Helical" evidence="6">
    <location>
        <begin position="505"/>
        <end position="529"/>
    </location>
</feature>
<feature type="transmembrane region" description="Helical" evidence="6">
    <location>
        <begin position="198"/>
        <end position="218"/>
    </location>
</feature>
<evidence type="ECO:0000256" key="6">
    <source>
        <dbReference type="SAM" id="Phobius"/>
    </source>
</evidence>
<comment type="subcellular location">
    <subcellularLocation>
        <location evidence="1">Membrane</location>
        <topology evidence="1">Multi-pass membrane protein</topology>
    </subcellularLocation>
</comment>
<proteinExistence type="predicted"/>
<evidence type="ECO:0000313" key="8">
    <source>
        <dbReference type="Proteomes" id="UP000193467"/>
    </source>
</evidence>
<sequence>MADNIANQQQQERRESEDEKRSSLESPHPQDNLAGKEQSPATPVAHKGEPTFKSRGVIGVEAMARSAATSKKGKYSLYALAVLIYILQWVAAMASSMTGSLSVFATSHFQQHSSGLSTLSVATSIIGSVCLPFLAKGSDVFGRPGVYAVCMVLQVIGYVITLKSPTLAAYVVGNVFSAIGSSGFDLMNSILMADLTPLKWRGLAMGLLTSPYLVTVWYTSEIVEALSTEEKWRWGYGMFAIIYPVFFIPAIAAMFWLERRALKDGLINVELARTGVDDAAVDPAVAAQAQAEQRTIRQKLYQLFQEVDTIGLLLLGFGWSLLLLPFSLYGGARGGFKNNSLIAMLAIGSACLIAYPLYEWKWAKFPSMPKRILLNRSFVTAVVINFVYMLAAYLQLLYLSSYVYIVTDIDVTHWNYYNNVQNMGLCGVAIIAGFLFKATGRFKLWQIFGLCIRIIGYGLLVDKNGVHNYGRLVMSQLLAGAGSAFSSLGSQVAAQASVPHQDLGLVVSLLLLWSSIGASVGDAIAGQYWGSRMPGNLRQYLPASINDTEVESFYADITTIKEYDFGSLVREGATKAYEVTVFPLWSAALGLSFVCLICACFQSNFFLGDAQNSYDHKDTSGHVVADDKDEHVERKTLRQKILRVWDW</sequence>
<name>A0A1Y2DW33_9BASI</name>
<keyword evidence="3 6" id="KW-1133">Transmembrane helix</keyword>
<dbReference type="InterPro" id="IPR011701">
    <property type="entry name" value="MFS"/>
</dbReference>
<comment type="caution">
    <text evidence="7">The sequence shown here is derived from an EMBL/GenBank/DDBJ whole genome shotgun (WGS) entry which is preliminary data.</text>
</comment>
<dbReference type="Gene3D" id="1.20.1250.20">
    <property type="entry name" value="MFS general substrate transporter like domains"/>
    <property type="match status" value="2"/>
</dbReference>
<dbReference type="EMBL" id="MCGR01000069">
    <property type="protein sequence ID" value="ORY62845.1"/>
    <property type="molecule type" value="Genomic_DNA"/>
</dbReference>
<reference evidence="7 8" key="1">
    <citation type="submission" date="2016-07" db="EMBL/GenBank/DDBJ databases">
        <title>Pervasive Adenine N6-methylation of Active Genes in Fungi.</title>
        <authorList>
            <consortium name="DOE Joint Genome Institute"/>
            <person name="Mondo S.J."/>
            <person name="Dannebaum R.O."/>
            <person name="Kuo R.C."/>
            <person name="Labutti K."/>
            <person name="Haridas S."/>
            <person name="Kuo A."/>
            <person name="Salamov A."/>
            <person name="Ahrendt S.R."/>
            <person name="Lipzen A."/>
            <person name="Sullivan W."/>
            <person name="Andreopoulos W.B."/>
            <person name="Clum A."/>
            <person name="Lindquist E."/>
            <person name="Daum C."/>
            <person name="Ramamoorthy G.K."/>
            <person name="Gryganskyi A."/>
            <person name="Culley D."/>
            <person name="Magnuson J.K."/>
            <person name="James T.Y."/>
            <person name="O'Malley M.A."/>
            <person name="Stajich J.E."/>
            <person name="Spatafora J.W."/>
            <person name="Visel A."/>
            <person name="Grigoriev I.V."/>
        </authorList>
    </citation>
    <scope>NUCLEOTIDE SEQUENCE [LARGE SCALE GENOMIC DNA]</scope>
    <source>
        <strain evidence="7 8">62-1032</strain>
    </source>
</reference>
<feature type="transmembrane region" description="Helical" evidence="6">
    <location>
        <begin position="307"/>
        <end position="329"/>
    </location>
</feature>
<gene>
    <name evidence="7" type="ORF">BCR35DRAFT_308874</name>
</gene>
<protein>
    <submittedName>
        <fullName evidence="7">Major facilitator superfamily domain-containing protein</fullName>
    </submittedName>
</protein>
<dbReference type="GO" id="GO:0005886">
    <property type="term" value="C:plasma membrane"/>
    <property type="evidence" value="ECO:0007669"/>
    <property type="project" value="TreeGrafter"/>
</dbReference>
<feature type="transmembrane region" description="Helical" evidence="6">
    <location>
        <begin position="114"/>
        <end position="134"/>
    </location>
</feature>
<accession>A0A1Y2DW33</accession>
<keyword evidence="2 6" id="KW-0812">Transmembrane</keyword>
<dbReference type="InParanoid" id="A0A1Y2DW33"/>
<evidence type="ECO:0000256" key="4">
    <source>
        <dbReference type="ARBA" id="ARBA00023136"/>
    </source>
</evidence>
<dbReference type="Pfam" id="PF07690">
    <property type="entry name" value="MFS_1"/>
    <property type="match status" value="1"/>
</dbReference>
<dbReference type="OrthoDB" id="2241241at2759"/>